<dbReference type="InterPro" id="IPR000310">
    <property type="entry name" value="Orn/Lys/Arg_deCO2ase_major_dom"/>
</dbReference>
<protein>
    <submittedName>
        <fullName evidence="8">Aminotransferase class I/II-fold pyridoxal phosphate-dependent enzyme</fullName>
    </submittedName>
</protein>
<dbReference type="InterPro" id="IPR015424">
    <property type="entry name" value="PyrdxlP-dep_Trfase"/>
</dbReference>
<keyword evidence="3" id="KW-0210">Decarboxylase</keyword>
<sequence length="477" mass="54166">MRYNQNDTPLYQAIKDYKETNNYSFHVPGHKNGEVFVPFAKLDFIPYMQMDLTELDGLDDLHAPDGVIRQAQELAADWFRSRHTYFLVNGSTVGNLAMILATCQPGDQVLVQRNCHKSILHGMELAGVKPIFLPPQYDKVKKRYTNPAQTVIRKGIQQYPAAKTLILTYPDYFGETFALEDAVDLAHQHNIAVLVDEAHGCHFSIPHIPIRSAVELGADVVVHSAHKMTPAFTMAAYLHVQTERVEQEKLRYYLQMLQSSSPSYPIMVSLDLARYYLAHVSDEHYQKLQRYVEKLRSILSVSSHWTVEENDDPLKISLRIINGNTNQVKMLFQQEQLYPELTTENHLLLVIGLEPAIEIAKMKEKLLRIKDALSFSSNRATIKESSDYFHEDLIPLAVSYADMRTLSIRWCKWEEAIGEIAAEAIIPYPPGIPLLAKGEKVSASAVKQVKQLVNEKISIQPLNREDGLYIFAGSEGE</sequence>
<feature type="domain" description="Orn/Lys/Arg decarboxylase C-terminal" evidence="7">
    <location>
        <begin position="400"/>
        <end position="448"/>
    </location>
</feature>
<dbReference type="InterPro" id="IPR052357">
    <property type="entry name" value="Orn_Lys_Arg_decarboxylase-I"/>
</dbReference>
<dbReference type="EMBL" id="CP095071">
    <property type="protein sequence ID" value="UOQ83828.1"/>
    <property type="molecule type" value="Genomic_DNA"/>
</dbReference>
<evidence type="ECO:0000259" key="6">
    <source>
        <dbReference type="Pfam" id="PF01276"/>
    </source>
</evidence>
<organism evidence="8 9">
    <name type="scientific">Gracilibacillus salinarum</name>
    <dbReference type="NCBI Taxonomy" id="2932255"/>
    <lineage>
        <taxon>Bacteria</taxon>
        <taxon>Bacillati</taxon>
        <taxon>Bacillota</taxon>
        <taxon>Bacilli</taxon>
        <taxon>Bacillales</taxon>
        <taxon>Bacillaceae</taxon>
        <taxon>Gracilibacillus</taxon>
    </lineage>
</organism>
<evidence type="ECO:0000313" key="9">
    <source>
        <dbReference type="Proteomes" id="UP000831537"/>
    </source>
</evidence>
<evidence type="ECO:0000259" key="7">
    <source>
        <dbReference type="Pfam" id="PF03711"/>
    </source>
</evidence>
<dbReference type="InterPro" id="IPR036633">
    <property type="entry name" value="Prn/Lys/Arg_de-COase_C_sf"/>
</dbReference>
<dbReference type="SUPFAM" id="SSF55904">
    <property type="entry name" value="Ornithine decarboxylase C-terminal domain"/>
    <property type="match status" value="1"/>
</dbReference>
<comment type="similarity">
    <text evidence="2">Belongs to the Orn/Lys/Arg decarboxylase class-I family.</text>
</comment>
<evidence type="ECO:0000256" key="4">
    <source>
        <dbReference type="ARBA" id="ARBA00022898"/>
    </source>
</evidence>
<dbReference type="InterPro" id="IPR008286">
    <property type="entry name" value="Prn/Lys/Arg_de-COase_C"/>
</dbReference>
<accession>A0ABY4GHL5</accession>
<keyword evidence="5" id="KW-0456">Lyase</keyword>
<keyword evidence="9" id="KW-1185">Reference proteome</keyword>
<keyword evidence="4" id="KW-0663">Pyridoxal phosphate</keyword>
<name>A0ABY4GHL5_9BACI</name>
<dbReference type="Gene3D" id="3.90.105.10">
    <property type="entry name" value="Molybdopterin biosynthesis moea protein, domain 2"/>
    <property type="match status" value="1"/>
</dbReference>
<dbReference type="SUPFAM" id="SSF53383">
    <property type="entry name" value="PLP-dependent transferases"/>
    <property type="match status" value="1"/>
</dbReference>
<dbReference type="InterPro" id="IPR015421">
    <property type="entry name" value="PyrdxlP-dep_Trfase_major"/>
</dbReference>
<dbReference type="Gene3D" id="3.40.640.10">
    <property type="entry name" value="Type I PLP-dependent aspartate aminotransferase-like (Major domain)"/>
    <property type="match status" value="1"/>
</dbReference>
<evidence type="ECO:0000256" key="1">
    <source>
        <dbReference type="ARBA" id="ARBA00001933"/>
    </source>
</evidence>
<comment type="cofactor">
    <cofactor evidence="1">
        <name>pyridoxal 5'-phosphate</name>
        <dbReference type="ChEBI" id="CHEBI:597326"/>
    </cofactor>
</comment>
<dbReference type="PANTHER" id="PTHR43277">
    <property type="entry name" value="ARGININE DECARBOXYLASE"/>
    <property type="match status" value="1"/>
</dbReference>
<dbReference type="PANTHER" id="PTHR43277:SF3">
    <property type="entry name" value="DECARBOXYLASE, PUTATIVE-RELATED"/>
    <property type="match status" value="1"/>
</dbReference>
<reference evidence="8 9" key="1">
    <citation type="submission" date="2022-04" db="EMBL/GenBank/DDBJ databases">
        <title>Gracilibacillus sp. isolated from saltern.</title>
        <authorList>
            <person name="Won M."/>
            <person name="Lee C.-M."/>
            <person name="Woen H.-Y."/>
            <person name="Kwon S.-W."/>
        </authorList>
    </citation>
    <scope>NUCLEOTIDE SEQUENCE [LARGE SCALE GENOMIC DNA]</scope>
    <source>
        <strain evidence="8 9">SSPM10-3</strain>
    </source>
</reference>
<evidence type="ECO:0000256" key="5">
    <source>
        <dbReference type="ARBA" id="ARBA00023239"/>
    </source>
</evidence>
<evidence type="ECO:0000256" key="2">
    <source>
        <dbReference type="ARBA" id="ARBA00010671"/>
    </source>
</evidence>
<keyword evidence="8" id="KW-0808">Transferase</keyword>
<dbReference type="Proteomes" id="UP000831537">
    <property type="component" value="Chromosome"/>
</dbReference>
<proteinExistence type="inferred from homology"/>
<dbReference type="GO" id="GO:0008483">
    <property type="term" value="F:transaminase activity"/>
    <property type="evidence" value="ECO:0007669"/>
    <property type="project" value="UniProtKB-KW"/>
</dbReference>
<evidence type="ECO:0000256" key="3">
    <source>
        <dbReference type="ARBA" id="ARBA00022793"/>
    </source>
</evidence>
<evidence type="ECO:0000313" key="8">
    <source>
        <dbReference type="EMBL" id="UOQ83828.1"/>
    </source>
</evidence>
<keyword evidence="8" id="KW-0032">Aminotransferase</keyword>
<gene>
    <name evidence="8" type="ORF">MUN87_13845</name>
</gene>
<dbReference type="RefSeq" id="WP_244741049.1">
    <property type="nucleotide sequence ID" value="NZ_CP095071.1"/>
</dbReference>
<dbReference type="Pfam" id="PF03711">
    <property type="entry name" value="OKR_DC_1_C"/>
    <property type="match status" value="1"/>
</dbReference>
<dbReference type="Pfam" id="PF01276">
    <property type="entry name" value="OKR_DC_1"/>
    <property type="match status" value="1"/>
</dbReference>
<feature type="domain" description="Orn/Lys/Arg decarboxylases family 1 pyridoxal-P attachment site" evidence="6">
    <location>
        <begin position="8"/>
        <end position="293"/>
    </location>
</feature>